<dbReference type="Pfam" id="PF17212">
    <property type="entry name" value="Tube"/>
    <property type="match status" value="1"/>
</dbReference>
<dbReference type="Proteomes" id="UP000239406">
    <property type="component" value="Unassembled WGS sequence"/>
</dbReference>
<accession>A0A2S5T8Y4</accession>
<evidence type="ECO:0000313" key="1">
    <source>
        <dbReference type="EMBL" id="PPE71475.1"/>
    </source>
</evidence>
<sequence>MAYTKLEAINEILTSVGESAVLTYGQGASDVVNAETVLDLETRAVLSTGWECNTDEDFELVPDSDGRIAVPADALVVDPVDPYQRITMRKGYLWDKEKHTDVIGKPVRCRVVRDMAFEEVPYHVQRRIVAQAVVRYQNSYVGSPTLDKAAQANLAAADAQAQDIEADVDDYNILDNVDIAWHRRWTVRGL</sequence>
<reference evidence="1 2" key="1">
    <citation type="submission" date="2018-02" db="EMBL/GenBank/DDBJ databases">
        <title>Reclassifiation of [Polyangium] brachysporum DSM 7029 as Guopingzhaonella breviflexa gen. nov., sp. nov., a member of the family Comamonadaceae.</title>
        <authorList>
            <person name="Tang B."/>
        </authorList>
    </citation>
    <scope>NUCLEOTIDE SEQUENCE [LARGE SCALE GENOMIC DNA]</scope>
    <source>
        <strain evidence="1 2">DSM 15344</strain>
    </source>
</reference>
<organism evidence="1 2">
    <name type="scientific">Caldimonas thermodepolymerans</name>
    <dbReference type="NCBI Taxonomy" id="215580"/>
    <lineage>
        <taxon>Bacteria</taxon>
        <taxon>Pseudomonadati</taxon>
        <taxon>Pseudomonadota</taxon>
        <taxon>Betaproteobacteria</taxon>
        <taxon>Burkholderiales</taxon>
        <taxon>Sphaerotilaceae</taxon>
        <taxon>Caldimonas</taxon>
    </lineage>
</organism>
<gene>
    <name evidence="1" type="ORF">C1702_00275</name>
</gene>
<evidence type="ECO:0000313" key="2">
    <source>
        <dbReference type="Proteomes" id="UP000239406"/>
    </source>
</evidence>
<proteinExistence type="predicted"/>
<dbReference type="EMBL" id="PSNY01000001">
    <property type="protein sequence ID" value="PPE71475.1"/>
    <property type="molecule type" value="Genomic_DNA"/>
</dbReference>
<comment type="caution">
    <text evidence="1">The sequence shown here is derived from an EMBL/GenBank/DDBJ whole genome shotgun (WGS) entry which is preliminary data.</text>
</comment>
<keyword evidence="2" id="KW-1185">Reference proteome</keyword>
<name>A0A2S5T8Y4_9BURK</name>
<dbReference type="InterPro" id="IPR033767">
    <property type="entry name" value="Tail_Gp11"/>
</dbReference>
<protein>
    <submittedName>
        <fullName evidence="1">Uncharacterized protein</fullName>
    </submittedName>
</protein>
<dbReference type="AlphaFoldDB" id="A0A2S5T8Y4"/>
<dbReference type="RefSeq" id="WP_104355669.1">
    <property type="nucleotide sequence ID" value="NZ_CP064338.1"/>
</dbReference>